<evidence type="ECO:0000313" key="10">
    <source>
        <dbReference type="EMBL" id="KAJ8506020.1"/>
    </source>
</evidence>
<feature type="disulfide bond" evidence="6">
    <location>
        <begin position="103"/>
        <end position="110"/>
    </location>
</feature>
<feature type="disulfide bond" evidence="6">
    <location>
        <begin position="85"/>
        <end position="93"/>
    </location>
</feature>
<organism evidence="10 11">
    <name type="scientific">Ensete ventricosum</name>
    <name type="common">Abyssinian banana</name>
    <name type="synonym">Musa ensete</name>
    <dbReference type="NCBI Taxonomy" id="4639"/>
    <lineage>
        <taxon>Eukaryota</taxon>
        <taxon>Viridiplantae</taxon>
        <taxon>Streptophyta</taxon>
        <taxon>Embryophyta</taxon>
        <taxon>Tracheophyta</taxon>
        <taxon>Spermatophyta</taxon>
        <taxon>Magnoliopsida</taxon>
        <taxon>Liliopsida</taxon>
        <taxon>Zingiberales</taxon>
        <taxon>Musaceae</taxon>
        <taxon>Ensete</taxon>
    </lineage>
</organism>
<dbReference type="InterPro" id="IPR000877">
    <property type="entry name" value="Prot_inh_BBI"/>
</dbReference>
<dbReference type="PANTHER" id="PTHR33479:SF19">
    <property type="entry name" value="BOWMAN-BIRK TYPE PROTEINASE INHIBITOR C-II"/>
    <property type="match status" value="1"/>
</dbReference>
<evidence type="ECO:0000256" key="5">
    <source>
        <dbReference type="PIRSR" id="PIRSR600877-50"/>
    </source>
</evidence>
<evidence type="ECO:0000256" key="8">
    <source>
        <dbReference type="SAM" id="Phobius"/>
    </source>
</evidence>
<feature type="disulfide bond" evidence="6">
    <location>
        <begin position="80"/>
        <end position="95"/>
    </location>
</feature>
<dbReference type="GO" id="GO:0004867">
    <property type="term" value="F:serine-type endopeptidase inhibitor activity"/>
    <property type="evidence" value="ECO:0007669"/>
    <property type="project" value="UniProtKB-KW"/>
</dbReference>
<keyword evidence="3 7" id="KW-0722">Serine protease inhibitor</keyword>
<evidence type="ECO:0000256" key="4">
    <source>
        <dbReference type="ARBA" id="ARBA00023157"/>
    </source>
</evidence>
<proteinExistence type="inferred from homology"/>
<dbReference type="SUPFAM" id="SSF57247">
    <property type="entry name" value="Bowman-Birk inhibitor, BBI"/>
    <property type="match status" value="1"/>
</dbReference>
<keyword evidence="4 6" id="KW-1015">Disulfide bond</keyword>
<evidence type="ECO:0000259" key="9">
    <source>
        <dbReference type="SMART" id="SM00269"/>
    </source>
</evidence>
<comment type="caution">
    <text evidence="10">The sequence shown here is derived from an EMBL/GenBank/DDBJ whole genome shotgun (WGS) entry which is preliminary data.</text>
</comment>
<keyword evidence="8" id="KW-0472">Membrane</keyword>
<evidence type="ECO:0000256" key="2">
    <source>
        <dbReference type="ARBA" id="ARBA00022690"/>
    </source>
</evidence>
<keyword evidence="2 7" id="KW-0646">Protease inhibitor</keyword>
<keyword evidence="11" id="KW-1185">Reference proteome</keyword>
<dbReference type="InterPro" id="IPR035995">
    <property type="entry name" value="Bowman-Birk_prot_inh"/>
</dbReference>
<dbReference type="PANTHER" id="PTHR33479">
    <property type="entry name" value="BOWMAN-BIRK TYPE BRAN TRYPSIN INHIBITOR"/>
    <property type="match status" value="1"/>
</dbReference>
<feature type="disulfide bond" evidence="6">
    <location>
        <begin position="79"/>
        <end position="134"/>
    </location>
</feature>
<dbReference type="SMART" id="SM00269">
    <property type="entry name" value="BowB"/>
    <property type="match status" value="1"/>
</dbReference>
<feature type="site" description="Reactive bond for trypsin" evidence="5">
    <location>
        <begin position="87"/>
        <end position="88"/>
    </location>
</feature>
<sequence length="138" mass="15186">MVEQDLRSSQASSPLVTARFVVALGVVIMMRSTHLVVALLASVLLVVSFCHARDQETPDLLLPSQGDGEEVGKKKPWPCCDMCICTRSNPPQCRCNDVLVGGCHRNCKSCVCTKSIPPYCRCTDVIYEDCGKRCHPEE</sequence>
<feature type="transmembrane region" description="Helical" evidence="8">
    <location>
        <begin position="20"/>
        <end position="47"/>
    </location>
</feature>
<dbReference type="Proteomes" id="UP001222027">
    <property type="component" value="Unassembled WGS sequence"/>
</dbReference>
<evidence type="ECO:0000256" key="7">
    <source>
        <dbReference type="RuleBase" id="RU003856"/>
    </source>
</evidence>
<gene>
    <name evidence="10" type="ORF">OPV22_006906</name>
</gene>
<dbReference type="GO" id="GO:0005576">
    <property type="term" value="C:extracellular region"/>
    <property type="evidence" value="ECO:0007669"/>
    <property type="project" value="InterPro"/>
</dbReference>
<evidence type="ECO:0000313" key="11">
    <source>
        <dbReference type="Proteomes" id="UP001222027"/>
    </source>
</evidence>
<feature type="site" description="Reactive bond for trypsin" evidence="5">
    <location>
        <begin position="114"/>
        <end position="115"/>
    </location>
</feature>
<evidence type="ECO:0000256" key="1">
    <source>
        <dbReference type="ARBA" id="ARBA00008506"/>
    </source>
</evidence>
<evidence type="ECO:0000256" key="6">
    <source>
        <dbReference type="PIRSR" id="PIRSR600877-51"/>
    </source>
</evidence>
<dbReference type="EMBL" id="JAQQAF010000002">
    <property type="protein sequence ID" value="KAJ8506020.1"/>
    <property type="molecule type" value="Genomic_DNA"/>
</dbReference>
<dbReference type="CDD" id="cd00023">
    <property type="entry name" value="BBI"/>
    <property type="match status" value="1"/>
</dbReference>
<keyword evidence="8" id="KW-1133">Transmembrane helix</keyword>
<keyword evidence="8" id="KW-0812">Transmembrane</keyword>
<dbReference type="Gene3D" id="2.10.69.10">
    <property type="entry name" value="Cysteine Protease (Bromelain) Inhibitor, subunit H"/>
    <property type="match status" value="1"/>
</dbReference>
<reference evidence="10 11" key="1">
    <citation type="submission" date="2022-12" db="EMBL/GenBank/DDBJ databases">
        <title>Chromosome-scale assembly of the Ensete ventricosum genome.</title>
        <authorList>
            <person name="Dussert Y."/>
            <person name="Stocks J."/>
            <person name="Wendawek A."/>
            <person name="Woldeyes F."/>
            <person name="Nichols R.A."/>
            <person name="Borrell J.S."/>
        </authorList>
    </citation>
    <scope>NUCLEOTIDE SEQUENCE [LARGE SCALE GENOMIC DNA]</scope>
    <source>
        <strain evidence="11">cv. Maze</strain>
        <tissue evidence="10">Seeds</tissue>
    </source>
</reference>
<comment type="similarity">
    <text evidence="1 7">Belongs to the Bowman-Birk serine protease inhibitor family.</text>
</comment>
<dbReference type="AlphaFoldDB" id="A0AAV8RG31"/>
<feature type="disulfide bond" evidence="6">
    <location>
        <begin position="107"/>
        <end position="122"/>
    </location>
</feature>
<protein>
    <recommendedName>
        <fullName evidence="9">Bowman-Birk serine protease inhibitors family domain-containing protein</fullName>
    </recommendedName>
</protein>
<feature type="domain" description="Bowman-Birk serine protease inhibitors family" evidence="9">
    <location>
        <begin position="79"/>
        <end position="134"/>
    </location>
</feature>
<accession>A0AAV8RG31</accession>
<feature type="disulfide bond" evidence="6">
    <location>
        <begin position="83"/>
        <end position="130"/>
    </location>
</feature>
<name>A0AAV8RG31_ENSVE</name>
<feature type="disulfide bond" evidence="6">
    <location>
        <begin position="112"/>
        <end position="120"/>
    </location>
</feature>
<evidence type="ECO:0000256" key="3">
    <source>
        <dbReference type="ARBA" id="ARBA00022900"/>
    </source>
</evidence>
<dbReference type="Pfam" id="PF00228">
    <property type="entry name" value="Bowman-Birk_leg"/>
    <property type="match status" value="2"/>
</dbReference>